<dbReference type="InterPro" id="IPR049052">
    <property type="entry name" value="nSTAND1"/>
</dbReference>
<name>A0ABP6QEX1_9ACTN</name>
<evidence type="ECO:0000313" key="2">
    <source>
        <dbReference type="EMBL" id="GAA3225272.1"/>
    </source>
</evidence>
<dbReference type="EMBL" id="BAAAUV010000015">
    <property type="protein sequence ID" value="GAA3225272.1"/>
    <property type="molecule type" value="Genomic_DNA"/>
</dbReference>
<comment type="caution">
    <text evidence="2">The sequence shown here is derived from an EMBL/GenBank/DDBJ whole genome shotgun (WGS) entry which is preliminary data.</text>
</comment>
<dbReference type="InterPro" id="IPR019734">
    <property type="entry name" value="TPR_rpt"/>
</dbReference>
<dbReference type="SMART" id="SM00028">
    <property type="entry name" value="TPR"/>
    <property type="match status" value="3"/>
</dbReference>
<reference evidence="3" key="1">
    <citation type="journal article" date="2019" name="Int. J. Syst. Evol. Microbiol.">
        <title>The Global Catalogue of Microorganisms (GCM) 10K type strain sequencing project: providing services to taxonomists for standard genome sequencing and annotation.</title>
        <authorList>
            <consortium name="The Broad Institute Genomics Platform"/>
            <consortium name="The Broad Institute Genome Sequencing Center for Infectious Disease"/>
            <person name="Wu L."/>
            <person name="Ma J."/>
        </authorList>
    </citation>
    <scope>NUCLEOTIDE SEQUENCE [LARGE SCALE GENOMIC DNA]</scope>
    <source>
        <strain evidence="3">JCM 9377</strain>
    </source>
</reference>
<dbReference type="InterPro" id="IPR011990">
    <property type="entry name" value="TPR-like_helical_dom_sf"/>
</dbReference>
<evidence type="ECO:0000313" key="3">
    <source>
        <dbReference type="Proteomes" id="UP001501237"/>
    </source>
</evidence>
<gene>
    <name evidence="2" type="ORF">GCM10010468_52810</name>
</gene>
<dbReference type="Pfam" id="PF13432">
    <property type="entry name" value="TPR_16"/>
    <property type="match status" value="2"/>
</dbReference>
<accession>A0ABP6QEX1</accession>
<protein>
    <recommendedName>
        <fullName evidence="1">Novel STAND NTPase 1 domain-containing protein</fullName>
    </recommendedName>
</protein>
<feature type="domain" description="Novel STAND NTPase 1" evidence="1">
    <location>
        <begin position="2"/>
        <end position="176"/>
    </location>
</feature>
<dbReference type="Proteomes" id="UP001501237">
    <property type="component" value="Unassembled WGS sequence"/>
</dbReference>
<dbReference type="SUPFAM" id="SSF48452">
    <property type="entry name" value="TPR-like"/>
    <property type="match status" value="1"/>
</dbReference>
<dbReference type="Gene3D" id="1.25.40.10">
    <property type="entry name" value="Tetratricopeptide repeat domain"/>
    <property type="match status" value="1"/>
</dbReference>
<dbReference type="Pfam" id="PF20703">
    <property type="entry name" value="nSTAND1"/>
    <property type="match status" value="1"/>
</dbReference>
<sequence>MTILYAKSGAGRTSLLSAGVLPRFANVCALGNPTDGMTVPLATVPNENRYALSVLSTWQPEAAPSWMVGLSVSGFFRRRFDSRWFGPPAEPLIAIDAAERLFSRISGREGERTRFLADLGEALRERPDAHLLLSVREDCLPEAVRFARRAVGEPRSYELATLSREAALEVVGEPAGFPRPIAERLIGELITVRVDGRPDRRTARVEPSLLQAVCTRDPAPPFEPSVDEALAEHVSGELAAVAEGHGLKTPRIARWFGDTFVAGSGETLVVREEDGRTAGMDNAVLRALEDRHLVTTTRHGDGPRCYRLADERLVRPVQHLPLRTPPAIGPTAEEGLRAARAALFHRDHTTAIRRAEAVLGASGPSELRIRAEAGTILGDAAFEQGAVEKAIEHYVQAASLLEALQDTIGVGRLLAATGRLKLQRPRNAPADAIADLQAAARRIPGDPLIQTVLGRALWQAGQLRAALAAVNEALAHDGELPEALRTRGELLAELGDRESAEAALRDLDRVDADLAHPSSGAARALALATTGRIDAAHRALEPALAEGGDSGPVLYRAARVEKISGDLYSAVRLAARAVAAKDPPLPEHQRLAAGLLRDHR</sequence>
<keyword evidence="3" id="KW-1185">Reference proteome</keyword>
<proteinExistence type="predicted"/>
<organism evidence="2 3">
    <name type="scientific">Actinocorallia longicatena</name>
    <dbReference type="NCBI Taxonomy" id="111803"/>
    <lineage>
        <taxon>Bacteria</taxon>
        <taxon>Bacillati</taxon>
        <taxon>Actinomycetota</taxon>
        <taxon>Actinomycetes</taxon>
        <taxon>Streptosporangiales</taxon>
        <taxon>Thermomonosporaceae</taxon>
        <taxon>Actinocorallia</taxon>
    </lineage>
</organism>
<evidence type="ECO:0000259" key="1">
    <source>
        <dbReference type="Pfam" id="PF20703"/>
    </source>
</evidence>